<proteinExistence type="predicted"/>
<keyword evidence="2" id="KW-0812">Transmembrane</keyword>
<protein>
    <submittedName>
        <fullName evidence="3">Uncharacterized protein</fullName>
    </submittedName>
</protein>
<name>A0A833RVX7_9HYME</name>
<evidence type="ECO:0000256" key="1">
    <source>
        <dbReference type="SAM" id="MobiDB-lite"/>
    </source>
</evidence>
<reference evidence="3" key="1">
    <citation type="submission" date="2019-11" db="EMBL/GenBank/DDBJ databases">
        <title>The nuclear and mitochondrial genomes of Frieseomelitta varia - a highly eusocial stingless bee (Meliponini) with a permanently sterile worker caste.</title>
        <authorList>
            <person name="Freitas F.C.P."/>
            <person name="Lourenco A.P."/>
            <person name="Nunes F.M.F."/>
            <person name="Paschoal A.R."/>
            <person name="Abreu F.C.P."/>
            <person name="Barbin F.O."/>
            <person name="Bataglia L."/>
            <person name="Cardoso-Junior C.A.M."/>
            <person name="Cervoni M.S."/>
            <person name="Silva S.R."/>
            <person name="Dalarmi F."/>
            <person name="Del Lama M.A."/>
            <person name="Depintor T.S."/>
            <person name="Ferreira K.M."/>
            <person name="Goria P.S."/>
            <person name="Jaskot M.C."/>
            <person name="Lago D.C."/>
            <person name="Luna-Lucena D."/>
            <person name="Moda L.M."/>
            <person name="Nascimento L."/>
            <person name="Pedrino M."/>
            <person name="Rabico F.O."/>
            <person name="Sanches F.C."/>
            <person name="Santos D.E."/>
            <person name="Santos C.G."/>
            <person name="Vieira J."/>
            <person name="Lopes T.F."/>
            <person name="Barchuk A.R."/>
            <person name="Hartfelder K."/>
            <person name="Simoes Z.L.P."/>
            <person name="Bitondi M.M.G."/>
            <person name="Pinheiro D.G."/>
        </authorList>
    </citation>
    <scope>NUCLEOTIDE SEQUENCE</scope>
    <source>
        <strain evidence="3">USP_RPSP 00005682</strain>
        <tissue evidence="3">Whole individual</tissue>
    </source>
</reference>
<dbReference type="AlphaFoldDB" id="A0A833RVX7"/>
<sequence>MFVYYPLILFRFRTVRSVLVVVVIVVIAVVVVEGKRGVKCTSDGTVNLLEGECRACRFVRQLKLAGNLARSPVAVGGSGGGGGGGGGGGSGGTGGGGGGSGSGGGGGGAGNGGNNGSNAGGSGGGARGAEPAAASTVSVAVDNVAGQPSGPQIIEWEETDRYSFDDSDRFEEDSLCSWSSEPESLCNNWRGWRRPTAGFGTTKKSEEKEYFFFNFGLFNKFALLLISNKTESISTDQHLQTNDNIIKISDFLRWEDSLIEGPKNYEYFGGLLVNRLDFFLAHYQQIVCIFVSSNFPPISSLVDVCAFVRQRKTKYIQSRRIIYSDLVVKRIDPSNSLTSCLKLPRSNKFIICFYLGYISIVLKPEKILQFWAKYWHVIPAQEEINESCGDYIACSPTLCPKNGIRYVIPTSSKRNQRIIVYGFGHSLWSAISCQREWLNRSVQFLKSLKRKTLLDFAEFSLDDNVLLSYQCEKCRRIDERRNAKGIRGCNSSVRTIPIVGIISNRIESNRIEFMTCLGQVTESAFNLHIGSSRSRDNILRRVNYKKIVSRFVQEYRKISSFSKLNLTEFCLGYVVTLKNRRSHRGSSKWHHTDEFKKKATNCRIRFWSLVMVRNQLPAQVVKVTQRNVKEILETEALSLNITFIGRVVSKAKFYKSQVVQQNSNNKLHLEFFIIAVQDKNRIEFDLYSDIICETFYNDCHQSTYGNFQQTVLHYDIFICLISKQRFLRTKVLTIKQLVYFRYCSTAYRILFLTLSIGGILIITYFGPWLGIRIFRFAETV</sequence>
<evidence type="ECO:0000256" key="2">
    <source>
        <dbReference type="SAM" id="Phobius"/>
    </source>
</evidence>
<dbReference type="EMBL" id="WNWW01000476">
    <property type="protein sequence ID" value="KAF3424351.1"/>
    <property type="molecule type" value="Genomic_DNA"/>
</dbReference>
<feature type="transmembrane region" description="Helical" evidence="2">
    <location>
        <begin position="12"/>
        <end position="32"/>
    </location>
</feature>
<comment type="caution">
    <text evidence="3">The sequence shown here is derived from an EMBL/GenBank/DDBJ whole genome shotgun (WGS) entry which is preliminary data.</text>
</comment>
<dbReference type="Proteomes" id="UP000655588">
    <property type="component" value="Unassembled WGS sequence"/>
</dbReference>
<keyword evidence="4" id="KW-1185">Reference proteome</keyword>
<keyword evidence="2" id="KW-1133">Transmembrane helix</keyword>
<feature type="transmembrane region" description="Helical" evidence="2">
    <location>
        <begin position="746"/>
        <end position="766"/>
    </location>
</feature>
<organism evidence="3 4">
    <name type="scientific">Frieseomelitta varia</name>
    <dbReference type="NCBI Taxonomy" id="561572"/>
    <lineage>
        <taxon>Eukaryota</taxon>
        <taxon>Metazoa</taxon>
        <taxon>Ecdysozoa</taxon>
        <taxon>Arthropoda</taxon>
        <taxon>Hexapoda</taxon>
        <taxon>Insecta</taxon>
        <taxon>Pterygota</taxon>
        <taxon>Neoptera</taxon>
        <taxon>Endopterygota</taxon>
        <taxon>Hymenoptera</taxon>
        <taxon>Apocrita</taxon>
        <taxon>Aculeata</taxon>
        <taxon>Apoidea</taxon>
        <taxon>Anthophila</taxon>
        <taxon>Apidae</taxon>
        <taxon>Frieseomelitta</taxon>
    </lineage>
</organism>
<keyword evidence="2" id="KW-0472">Membrane</keyword>
<accession>A0A833RVX7</accession>
<gene>
    <name evidence="3" type="ORF">E2986_10797</name>
</gene>
<feature type="region of interest" description="Disordered" evidence="1">
    <location>
        <begin position="80"/>
        <end position="103"/>
    </location>
</feature>
<evidence type="ECO:0000313" key="3">
    <source>
        <dbReference type="EMBL" id="KAF3424351.1"/>
    </source>
</evidence>
<evidence type="ECO:0000313" key="4">
    <source>
        <dbReference type="Proteomes" id="UP000655588"/>
    </source>
</evidence>